<protein>
    <submittedName>
        <fullName evidence="2">DUF2987 family protein</fullName>
    </submittedName>
</protein>
<keyword evidence="1" id="KW-0732">Signal</keyword>
<keyword evidence="3" id="KW-1185">Reference proteome</keyword>
<dbReference type="Proteomes" id="UP000295375">
    <property type="component" value="Unassembled WGS sequence"/>
</dbReference>
<dbReference type="InterPro" id="IPR021370">
    <property type="entry name" value="DUF2987"/>
</dbReference>
<accession>A0A4R6URA9</accession>
<comment type="caution">
    <text evidence="2">The sequence shown here is derived from an EMBL/GenBank/DDBJ whole genome shotgun (WGS) entry which is preliminary data.</text>
</comment>
<feature type="chain" id="PRO_5020644646" evidence="1">
    <location>
        <begin position="21"/>
        <end position="220"/>
    </location>
</feature>
<dbReference type="RefSeq" id="WP_133588424.1">
    <property type="nucleotide sequence ID" value="NZ_CP037953.1"/>
</dbReference>
<dbReference type="EMBL" id="SNYM01000003">
    <property type="protein sequence ID" value="TDQ49800.1"/>
    <property type="molecule type" value="Genomic_DNA"/>
</dbReference>
<evidence type="ECO:0000313" key="2">
    <source>
        <dbReference type="EMBL" id="TDQ49800.1"/>
    </source>
</evidence>
<dbReference type="AlphaFoldDB" id="A0A4R6URA9"/>
<sequence length="220" mass="24329">MFPQVRVVVLSALLASSSQAAEKIIPFSEMSWLAEIPPSELFAVTPRLSLLSKEQQTRCKGAVLDFINGDKIFPVDIDSHGEATLAIPVQYFSEQTKIRLQKDDDAGPCTLTFGVAFSAKSPDRPVRYAEYMNLEAVYDQLVDSQAGMLSMFAPDFEGLQFVFADGATAAATLVSDDGSEIKLAGEQQRIKLPKKSQWLKQNPVVRFNEPPMRIEPLLED</sequence>
<dbReference type="Pfam" id="PF11205">
    <property type="entry name" value="DUF2987"/>
    <property type="match status" value="1"/>
</dbReference>
<feature type="signal peptide" evidence="1">
    <location>
        <begin position="1"/>
        <end position="20"/>
    </location>
</feature>
<reference evidence="2 3" key="1">
    <citation type="submission" date="2019-03" db="EMBL/GenBank/DDBJ databases">
        <title>Genomic Encyclopedia of Type Strains, Phase IV (KMG-IV): sequencing the most valuable type-strain genomes for metagenomic binning, comparative biology and taxonomic classification.</title>
        <authorList>
            <person name="Goeker M."/>
        </authorList>
    </citation>
    <scope>NUCLEOTIDE SEQUENCE [LARGE SCALE GENOMIC DNA]</scope>
    <source>
        <strain evidence="2 3">DSM 103792</strain>
    </source>
</reference>
<proteinExistence type="predicted"/>
<gene>
    <name evidence="2" type="ORF">EV696_103170</name>
</gene>
<organism evidence="2 3">
    <name type="scientific">Permianibacter aggregans</name>
    <dbReference type="NCBI Taxonomy" id="1510150"/>
    <lineage>
        <taxon>Bacteria</taxon>
        <taxon>Pseudomonadati</taxon>
        <taxon>Pseudomonadota</taxon>
        <taxon>Gammaproteobacteria</taxon>
        <taxon>Pseudomonadales</taxon>
        <taxon>Pseudomonadaceae</taxon>
        <taxon>Permianibacter</taxon>
    </lineage>
</organism>
<evidence type="ECO:0000313" key="3">
    <source>
        <dbReference type="Proteomes" id="UP000295375"/>
    </source>
</evidence>
<evidence type="ECO:0000256" key="1">
    <source>
        <dbReference type="SAM" id="SignalP"/>
    </source>
</evidence>
<dbReference type="OrthoDB" id="6402179at2"/>
<name>A0A4R6URA9_9GAMM</name>